<feature type="transmembrane region" description="Helical" evidence="7">
    <location>
        <begin position="355"/>
        <end position="376"/>
    </location>
</feature>
<comment type="subcellular location">
    <subcellularLocation>
        <location evidence="1">Endomembrane system</location>
        <topology evidence="1">Multi-pass membrane protein</topology>
    </subcellularLocation>
</comment>
<dbReference type="InterPro" id="IPR051689">
    <property type="entry name" value="Sterol_desaturase/TMEM195"/>
</dbReference>
<evidence type="ECO:0000256" key="5">
    <source>
        <dbReference type="ARBA" id="ARBA00023098"/>
    </source>
</evidence>
<evidence type="ECO:0000256" key="4">
    <source>
        <dbReference type="ARBA" id="ARBA00023002"/>
    </source>
</evidence>
<evidence type="ECO:0000256" key="2">
    <source>
        <dbReference type="ARBA" id="ARBA00022692"/>
    </source>
</evidence>
<feature type="domain" description="Fatty acid hydroxylase" evidence="8">
    <location>
        <begin position="130"/>
        <end position="240"/>
    </location>
</feature>
<dbReference type="Proteomes" id="UP001487740">
    <property type="component" value="Unassembled WGS sequence"/>
</dbReference>
<proteinExistence type="predicted"/>
<dbReference type="GO" id="GO:0006643">
    <property type="term" value="P:membrane lipid metabolic process"/>
    <property type="evidence" value="ECO:0007669"/>
    <property type="project" value="TreeGrafter"/>
</dbReference>
<dbReference type="GO" id="GO:0005783">
    <property type="term" value="C:endoplasmic reticulum"/>
    <property type="evidence" value="ECO:0007669"/>
    <property type="project" value="TreeGrafter"/>
</dbReference>
<gene>
    <name evidence="9" type="ORF">O3P69_001720</name>
</gene>
<dbReference type="GO" id="GO:0005506">
    <property type="term" value="F:iron ion binding"/>
    <property type="evidence" value="ECO:0007669"/>
    <property type="project" value="InterPro"/>
</dbReference>
<evidence type="ECO:0000313" key="10">
    <source>
        <dbReference type="Proteomes" id="UP001487740"/>
    </source>
</evidence>
<accession>A0AAW0UZ24</accession>
<dbReference type="PANTHER" id="PTHR21624:SF1">
    <property type="entry name" value="ALKYLGLYCEROL MONOOXYGENASE"/>
    <property type="match status" value="1"/>
</dbReference>
<dbReference type="Pfam" id="PF04116">
    <property type="entry name" value="FA_hydroxylase"/>
    <property type="match status" value="1"/>
</dbReference>
<protein>
    <recommendedName>
        <fullName evidence="8">Fatty acid hydroxylase domain-containing protein</fullName>
    </recommendedName>
</protein>
<sequence length="441" mass="50128">MEVVMRRLGSLLYLVEPNATTFQYPDQVPDYVNEAIPFFVITTTLEFAVRWWQGRPERVNDAFSNIGIGIVHEATRLKVLKAPRLEARHLESRNPFSVLEGVTEEEVDVAGGDKEKEGADAVNLPQELNILWAVHQVHHSSENYNLTTGFRLSALQKLAHFGFYQPLALLGIPLPAVLVHTGLNYLFQFWIHNTFVGRLGPLEYVIATPSFHRVHHGANKWCLDKNYASVLVLWDILFGTYQPEKEDSEIVYGLTHQPQSFNAIWHQYFYFVEVFRKARSMTTWGDSLKAIFYGPGWSPGTPRLGNPDLFPDVVAPRQKYDPQLPSWKLLYIGSHLAVAIFMQQLLVTRILAVPWMTIITFLAFIFASVGVVTAMLDGWRWTGLAEAVRCIAYVLNARSSLATHSPSLDIALEFFFIMCAVFWTCHSLAPNIANIMKKKFL</sequence>
<evidence type="ECO:0000256" key="7">
    <source>
        <dbReference type="SAM" id="Phobius"/>
    </source>
</evidence>
<evidence type="ECO:0000256" key="3">
    <source>
        <dbReference type="ARBA" id="ARBA00022989"/>
    </source>
</evidence>
<keyword evidence="5" id="KW-0443">Lipid metabolism</keyword>
<organism evidence="9 10">
    <name type="scientific">Scylla paramamosain</name>
    <name type="common">Mud crab</name>
    <dbReference type="NCBI Taxonomy" id="85552"/>
    <lineage>
        <taxon>Eukaryota</taxon>
        <taxon>Metazoa</taxon>
        <taxon>Ecdysozoa</taxon>
        <taxon>Arthropoda</taxon>
        <taxon>Crustacea</taxon>
        <taxon>Multicrustacea</taxon>
        <taxon>Malacostraca</taxon>
        <taxon>Eumalacostraca</taxon>
        <taxon>Eucarida</taxon>
        <taxon>Decapoda</taxon>
        <taxon>Pleocyemata</taxon>
        <taxon>Brachyura</taxon>
        <taxon>Eubrachyura</taxon>
        <taxon>Portunoidea</taxon>
        <taxon>Portunidae</taxon>
        <taxon>Portuninae</taxon>
        <taxon>Scylla</taxon>
    </lineage>
</organism>
<keyword evidence="10" id="KW-1185">Reference proteome</keyword>
<keyword evidence="3 7" id="KW-1133">Transmembrane helix</keyword>
<dbReference type="GO" id="GO:0016020">
    <property type="term" value="C:membrane"/>
    <property type="evidence" value="ECO:0007669"/>
    <property type="project" value="GOC"/>
</dbReference>
<feature type="transmembrane region" description="Helical" evidence="7">
    <location>
        <begin position="410"/>
        <end position="429"/>
    </location>
</feature>
<evidence type="ECO:0000313" key="9">
    <source>
        <dbReference type="EMBL" id="KAK8405358.1"/>
    </source>
</evidence>
<keyword evidence="6 7" id="KW-0472">Membrane</keyword>
<evidence type="ECO:0000256" key="1">
    <source>
        <dbReference type="ARBA" id="ARBA00004127"/>
    </source>
</evidence>
<dbReference type="InterPro" id="IPR006694">
    <property type="entry name" value="Fatty_acid_hydroxylase"/>
</dbReference>
<comment type="caution">
    <text evidence="9">The sequence shown here is derived from an EMBL/GenBank/DDBJ whole genome shotgun (WGS) entry which is preliminary data.</text>
</comment>
<keyword evidence="2 7" id="KW-0812">Transmembrane</keyword>
<evidence type="ECO:0000256" key="6">
    <source>
        <dbReference type="ARBA" id="ARBA00023136"/>
    </source>
</evidence>
<dbReference type="PANTHER" id="PTHR21624">
    <property type="entry name" value="STEROL DESATURASE-RELATED PROTEIN"/>
    <property type="match status" value="1"/>
</dbReference>
<evidence type="ECO:0000259" key="8">
    <source>
        <dbReference type="Pfam" id="PF04116"/>
    </source>
</evidence>
<dbReference type="AlphaFoldDB" id="A0AAW0UZ24"/>
<dbReference type="EMBL" id="JARAKH010000003">
    <property type="protein sequence ID" value="KAK8405358.1"/>
    <property type="molecule type" value="Genomic_DNA"/>
</dbReference>
<dbReference type="GO" id="GO:0050479">
    <property type="term" value="F:glyceryl-ether monooxygenase activity"/>
    <property type="evidence" value="ECO:0007669"/>
    <property type="project" value="TreeGrafter"/>
</dbReference>
<name>A0AAW0UZ24_SCYPA</name>
<dbReference type="GO" id="GO:0008610">
    <property type="term" value="P:lipid biosynthetic process"/>
    <property type="evidence" value="ECO:0007669"/>
    <property type="project" value="InterPro"/>
</dbReference>
<reference evidence="9 10" key="1">
    <citation type="submission" date="2023-03" db="EMBL/GenBank/DDBJ databases">
        <title>High-quality genome of Scylla paramamosain provides insights in environmental adaptation.</title>
        <authorList>
            <person name="Zhang L."/>
        </authorList>
    </citation>
    <scope>NUCLEOTIDE SEQUENCE [LARGE SCALE GENOMIC DNA]</scope>
    <source>
        <strain evidence="9">LZ_2023a</strain>
        <tissue evidence="9">Muscle</tissue>
    </source>
</reference>
<keyword evidence="4" id="KW-0560">Oxidoreductase</keyword>